<dbReference type="AlphaFoldDB" id="A0AAQ3WNK1"/>
<organism evidence="2 3">
    <name type="scientific">Paspalum notatum var. saurae</name>
    <dbReference type="NCBI Taxonomy" id="547442"/>
    <lineage>
        <taxon>Eukaryota</taxon>
        <taxon>Viridiplantae</taxon>
        <taxon>Streptophyta</taxon>
        <taxon>Embryophyta</taxon>
        <taxon>Tracheophyta</taxon>
        <taxon>Spermatophyta</taxon>
        <taxon>Magnoliopsida</taxon>
        <taxon>Liliopsida</taxon>
        <taxon>Poales</taxon>
        <taxon>Poaceae</taxon>
        <taxon>PACMAD clade</taxon>
        <taxon>Panicoideae</taxon>
        <taxon>Andropogonodae</taxon>
        <taxon>Paspaleae</taxon>
        <taxon>Paspalinae</taxon>
        <taxon>Paspalum</taxon>
    </lineage>
</organism>
<dbReference type="EMBL" id="CP144748">
    <property type="protein sequence ID" value="WVZ67780.1"/>
    <property type="molecule type" value="Genomic_DNA"/>
</dbReference>
<dbReference type="Proteomes" id="UP001341281">
    <property type="component" value="Chromosome 04"/>
</dbReference>
<name>A0AAQ3WNK1_PASNO</name>
<sequence length="344" mass="36561">MYQSRGQLRHAQRAPPPEPQPPGIRLAPRMPDLPPHDMFPINGSKVDGKVGDGHDGEQPEEVVEVRPVDVVGDPPVAAAPRGDARHHGDERGADVVPQREGRHGEARAEAPHGVGRLVVEEFHLADEGEHLGRAHHHVLRHLPEDGHGQVLAVAVGAGVGVVHAVARDDAAALDLERAGGEHGGGEHEEADAHARQLGEAAVVARGAARERDDDAVVEGHPEHDAEGVEDGEHGGGHAEAAHGSSVLPWRTKVVPICVYAAAKTMPLAHTGSRRSTHLSSSTCVTVHSRHALGRALSSSDVSTAALSRNLLPDWRLLPAICYDDYSEIEQPASKTDLLVFCRCL</sequence>
<feature type="region of interest" description="Disordered" evidence="1">
    <location>
        <begin position="208"/>
        <end position="243"/>
    </location>
</feature>
<gene>
    <name evidence="2" type="ORF">U9M48_016817</name>
</gene>
<accession>A0AAQ3WNK1</accession>
<keyword evidence="3" id="KW-1185">Reference proteome</keyword>
<evidence type="ECO:0000313" key="2">
    <source>
        <dbReference type="EMBL" id="WVZ67780.1"/>
    </source>
</evidence>
<feature type="compositionally biased region" description="Basic and acidic residues" evidence="1">
    <location>
        <begin position="82"/>
        <end position="109"/>
    </location>
</feature>
<reference evidence="2 3" key="1">
    <citation type="submission" date="2024-02" db="EMBL/GenBank/DDBJ databases">
        <title>High-quality chromosome-scale genome assembly of Pensacola bahiagrass (Paspalum notatum Flugge var. saurae).</title>
        <authorList>
            <person name="Vega J.M."/>
            <person name="Podio M."/>
            <person name="Orjuela J."/>
            <person name="Siena L.A."/>
            <person name="Pessino S.C."/>
            <person name="Combes M.C."/>
            <person name="Mariac C."/>
            <person name="Albertini E."/>
            <person name="Pupilli F."/>
            <person name="Ortiz J.P.A."/>
            <person name="Leblanc O."/>
        </authorList>
    </citation>
    <scope>NUCLEOTIDE SEQUENCE [LARGE SCALE GENOMIC DNA]</scope>
    <source>
        <strain evidence="2">R1</strain>
        <tissue evidence="2">Leaf</tissue>
    </source>
</reference>
<feature type="compositionally biased region" description="Basic and acidic residues" evidence="1">
    <location>
        <begin position="208"/>
        <end position="240"/>
    </location>
</feature>
<protein>
    <submittedName>
        <fullName evidence="2">Uncharacterized protein</fullName>
    </submittedName>
</protein>
<evidence type="ECO:0000313" key="3">
    <source>
        <dbReference type="Proteomes" id="UP001341281"/>
    </source>
</evidence>
<feature type="compositionally biased region" description="Low complexity" evidence="1">
    <location>
        <begin position="68"/>
        <end position="81"/>
    </location>
</feature>
<feature type="region of interest" description="Disordered" evidence="1">
    <location>
        <begin position="1"/>
        <end position="109"/>
    </location>
</feature>
<evidence type="ECO:0000256" key="1">
    <source>
        <dbReference type="SAM" id="MobiDB-lite"/>
    </source>
</evidence>
<proteinExistence type="predicted"/>
<feature type="compositionally biased region" description="Basic and acidic residues" evidence="1">
    <location>
        <begin position="46"/>
        <end position="67"/>
    </location>
</feature>